<dbReference type="HOGENOM" id="CLU_004184_6_2_1"/>
<reference evidence="4" key="2">
    <citation type="submission" date="2015-01" db="EMBL/GenBank/DDBJ databases">
        <title>Evolutionary Origins and Diversification of the Mycorrhizal Mutualists.</title>
        <authorList>
            <consortium name="DOE Joint Genome Institute"/>
            <consortium name="Mycorrhizal Genomics Consortium"/>
            <person name="Kohler A."/>
            <person name="Kuo A."/>
            <person name="Nagy L.G."/>
            <person name="Floudas D."/>
            <person name="Copeland A."/>
            <person name="Barry K.W."/>
            <person name="Cichocki N."/>
            <person name="Veneault-Fourrey C."/>
            <person name="LaButti K."/>
            <person name="Lindquist E.A."/>
            <person name="Lipzen A."/>
            <person name="Lundell T."/>
            <person name="Morin E."/>
            <person name="Murat C."/>
            <person name="Riley R."/>
            <person name="Ohm R."/>
            <person name="Sun H."/>
            <person name="Tunlid A."/>
            <person name="Henrissat B."/>
            <person name="Grigoriev I.V."/>
            <person name="Hibbett D.S."/>
            <person name="Martin F."/>
        </authorList>
    </citation>
    <scope>NUCLEOTIDE SEQUENCE [LARGE SCALE GENOMIC DNA]</scope>
    <source>
        <strain evidence="4">Zn</strain>
    </source>
</reference>
<protein>
    <recommendedName>
        <fullName evidence="2">Heterokaryon incompatibility domain-containing protein</fullName>
    </recommendedName>
</protein>
<feature type="domain" description="Heterokaryon incompatibility" evidence="2">
    <location>
        <begin position="71"/>
        <end position="158"/>
    </location>
</feature>
<keyword evidence="4" id="KW-1185">Reference proteome</keyword>
<feature type="compositionally biased region" description="Basic and acidic residues" evidence="1">
    <location>
        <begin position="1"/>
        <end position="11"/>
    </location>
</feature>
<feature type="region of interest" description="Disordered" evidence="1">
    <location>
        <begin position="1"/>
        <end position="21"/>
    </location>
</feature>
<evidence type="ECO:0000259" key="2">
    <source>
        <dbReference type="Pfam" id="PF06985"/>
    </source>
</evidence>
<dbReference type="InterPro" id="IPR010730">
    <property type="entry name" value="HET"/>
</dbReference>
<evidence type="ECO:0000313" key="4">
    <source>
        <dbReference type="Proteomes" id="UP000054321"/>
    </source>
</evidence>
<dbReference type="OrthoDB" id="2157530at2759"/>
<organism evidence="3 4">
    <name type="scientific">Oidiodendron maius (strain Zn)</name>
    <dbReference type="NCBI Taxonomy" id="913774"/>
    <lineage>
        <taxon>Eukaryota</taxon>
        <taxon>Fungi</taxon>
        <taxon>Dikarya</taxon>
        <taxon>Ascomycota</taxon>
        <taxon>Pezizomycotina</taxon>
        <taxon>Leotiomycetes</taxon>
        <taxon>Leotiomycetes incertae sedis</taxon>
        <taxon>Myxotrichaceae</taxon>
        <taxon>Oidiodendron</taxon>
    </lineage>
</organism>
<accession>A0A0C3CWQ8</accession>
<proteinExistence type="predicted"/>
<dbReference type="PANTHER" id="PTHR24148">
    <property type="entry name" value="ANKYRIN REPEAT DOMAIN-CONTAINING PROTEIN 39 HOMOLOG-RELATED"/>
    <property type="match status" value="1"/>
</dbReference>
<reference evidence="3 4" key="1">
    <citation type="submission" date="2014-04" db="EMBL/GenBank/DDBJ databases">
        <authorList>
            <consortium name="DOE Joint Genome Institute"/>
            <person name="Kuo A."/>
            <person name="Martino E."/>
            <person name="Perotto S."/>
            <person name="Kohler A."/>
            <person name="Nagy L.G."/>
            <person name="Floudas D."/>
            <person name="Copeland A."/>
            <person name="Barry K.W."/>
            <person name="Cichocki N."/>
            <person name="Veneault-Fourrey C."/>
            <person name="LaButti K."/>
            <person name="Lindquist E.A."/>
            <person name="Lipzen A."/>
            <person name="Lundell T."/>
            <person name="Morin E."/>
            <person name="Murat C."/>
            <person name="Sun H."/>
            <person name="Tunlid A."/>
            <person name="Henrissat B."/>
            <person name="Grigoriev I.V."/>
            <person name="Hibbett D.S."/>
            <person name="Martin F."/>
            <person name="Nordberg H.P."/>
            <person name="Cantor M.N."/>
            <person name="Hua S.X."/>
        </authorList>
    </citation>
    <scope>NUCLEOTIDE SEQUENCE [LARGE SCALE GENOMIC DNA]</scope>
    <source>
        <strain evidence="3 4">Zn</strain>
    </source>
</reference>
<evidence type="ECO:0000256" key="1">
    <source>
        <dbReference type="SAM" id="MobiDB-lite"/>
    </source>
</evidence>
<evidence type="ECO:0000313" key="3">
    <source>
        <dbReference type="EMBL" id="KIM94107.1"/>
    </source>
</evidence>
<dbReference type="InParanoid" id="A0A0C3CWQ8"/>
<gene>
    <name evidence="3" type="ORF">OIDMADRAFT_136646</name>
</gene>
<dbReference type="PANTHER" id="PTHR24148:SF64">
    <property type="entry name" value="HETEROKARYON INCOMPATIBILITY DOMAIN-CONTAINING PROTEIN"/>
    <property type="match status" value="1"/>
</dbReference>
<name>A0A0C3CWQ8_OIDMZ</name>
<sequence length="159" mass="18146">MNETDSAHNDEAQASDVLSSSATSITEEEYIYTPLEDNHVRLLEILPGNDKDPIQCRFHIVSRDELDALPYGALSYTWGTTKPDKRIFIDGKFVLITSNLEDALIAIRKGISRFKQTQRYLWVDSICINQKNAKERANQVRLMTKIYLQASLLVVWLGL</sequence>
<dbReference type="Pfam" id="PF06985">
    <property type="entry name" value="HET"/>
    <property type="match status" value="1"/>
</dbReference>
<dbReference type="EMBL" id="KN832891">
    <property type="protein sequence ID" value="KIM94107.1"/>
    <property type="molecule type" value="Genomic_DNA"/>
</dbReference>
<feature type="non-terminal residue" evidence="3">
    <location>
        <position position="159"/>
    </location>
</feature>
<dbReference type="AlphaFoldDB" id="A0A0C3CWQ8"/>
<dbReference type="STRING" id="913774.A0A0C3CWQ8"/>
<dbReference type="Proteomes" id="UP000054321">
    <property type="component" value="Unassembled WGS sequence"/>
</dbReference>
<dbReference type="InterPro" id="IPR052895">
    <property type="entry name" value="HetReg/Transcr_Mod"/>
</dbReference>